<reference evidence="2 3" key="1">
    <citation type="submission" date="2016-06" db="EMBL/GenBank/DDBJ databases">
        <title>Comparative genomics of the ectomycorrhizal sister species Rhizopogon vinicolor and Rhizopogon vesiculosus (Basidiomycota: Boletales) reveals a divergence of the mating type B locus.</title>
        <authorList>
            <consortium name="DOE Joint Genome Institute"/>
            <person name="Mujic A.B."/>
            <person name="Kuo A."/>
            <person name="Tritt A."/>
            <person name="Lipzen A."/>
            <person name="Chen C."/>
            <person name="Johnson J."/>
            <person name="Sharma A."/>
            <person name="Barry K."/>
            <person name="Grigoriev I.V."/>
            <person name="Spatafora J.W."/>
        </authorList>
    </citation>
    <scope>NUCLEOTIDE SEQUENCE [LARGE SCALE GENOMIC DNA]</scope>
    <source>
        <strain evidence="2 3">AM-OR11-026</strain>
    </source>
</reference>
<proteinExistence type="predicted"/>
<dbReference type="Proteomes" id="UP000092154">
    <property type="component" value="Unassembled WGS sequence"/>
</dbReference>
<dbReference type="AlphaFoldDB" id="A0A1B7N5T5"/>
<dbReference type="OrthoDB" id="2651632at2759"/>
<evidence type="ECO:0000313" key="2">
    <source>
        <dbReference type="EMBL" id="OAX40181.1"/>
    </source>
</evidence>
<dbReference type="SUPFAM" id="SSF56112">
    <property type="entry name" value="Protein kinase-like (PK-like)"/>
    <property type="match status" value="1"/>
</dbReference>
<organism evidence="2 3">
    <name type="scientific">Rhizopogon vinicolor AM-OR11-026</name>
    <dbReference type="NCBI Taxonomy" id="1314800"/>
    <lineage>
        <taxon>Eukaryota</taxon>
        <taxon>Fungi</taxon>
        <taxon>Dikarya</taxon>
        <taxon>Basidiomycota</taxon>
        <taxon>Agaricomycotina</taxon>
        <taxon>Agaricomycetes</taxon>
        <taxon>Agaricomycetidae</taxon>
        <taxon>Boletales</taxon>
        <taxon>Suillineae</taxon>
        <taxon>Rhizopogonaceae</taxon>
        <taxon>Rhizopogon</taxon>
    </lineage>
</organism>
<gene>
    <name evidence="2" type="ORF">K503DRAFT_19505</name>
</gene>
<evidence type="ECO:0000259" key="1">
    <source>
        <dbReference type="PROSITE" id="PS50011"/>
    </source>
</evidence>
<protein>
    <recommendedName>
        <fullName evidence="1">Protein kinase domain-containing protein</fullName>
    </recommendedName>
</protein>
<dbReference type="InterPro" id="IPR011009">
    <property type="entry name" value="Kinase-like_dom_sf"/>
</dbReference>
<sequence length="93" mass="10577">MYFEVVNITRASWTSSFHGNFRWLAPELLGKSGNELPVCASKLSDIYSFGGIMLQVLTSKVPYYHISEPLVILCNHTGEKPDRSRYPAFSDKY</sequence>
<keyword evidence="3" id="KW-1185">Reference proteome</keyword>
<dbReference type="GO" id="GO:0005524">
    <property type="term" value="F:ATP binding"/>
    <property type="evidence" value="ECO:0007669"/>
    <property type="project" value="InterPro"/>
</dbReference>
<dbReference type="InParanoid" id="A0A1B7N5T5"/>
<dbReference type="Gene3D" id="1.10.510.10">
    <property type="entry name" value="Transferase(Phosphotransferase) domain 1"/>
    <property type="match status" value="1"/>
</dbReference>
<dbReference type="GO" id="GO:0004672">
    <property type="term" value="F:protein kinase activity"/>
    <property type="evidence" value="ECO:0007669"/>
    <property type="project" value="InterPro"/>
</dbReference>
<name>A0A1B7N5T5_9AGAM</name>
<accession>A0A1B7N5T5</accession>
<feature type="domain" description="Protein kinase" evidence="1">
    <location>
        <begin position="1"/>
        <end position="93"/>
    </location>
</feature>
<evidence type="ECO:0000313" key="3">
    <source>
        <dbReference type="Proteomes" id="UP000092154"/>
    </source>
</evidence>
<dbReference type="InterPro" id="IPR000719">
    <property type="entry name" value="Prot_kinase_dom"/>
</dbReference>
<dbReference type="PROSITE" id="PS50011">
    <property type="entry name" value="PROTEIN_KINASE_DOM"/>
    <property type="match status" value="1"/>
</dbReference>
<dbReference type="EMBL" id="KV448221">
    <property type="protein sequence ID" value="OAX40181.1"/>
    <property type="molecule type" value="Genomic_DNA"/>
</dbReference>